<keyword evidence="1" id="KW-0067">ATP-binding</keyword>
<proteinExistence type="predicted"/>
<keyword evidence="2" id="KW-1185">Reference proteome</keyword>
<comment type="caution">
    <text evidence="1">The sequence shown here is derived from an EMBL/GenBank/DDBJ whole genome shotgun (WGS) entry which is preliminary data.</text>
</comment>
<dbReference type="EMBL" id="JAENHL010000008">
    <property type="protein sequence ID" value="MBK1869302.1"/>
    <property type="molecule type" value="Genomic_DNA"/>
</dbReference>
<protein>
    <submittedName>
        <fullName evidence="1">ABC transporter ATP-binding protein</fullName>
    </submittedName>
</protein>
<accession>A0ACC5R9L1</accession>
<sequence length="279" mass="29881">MASARPVLRPAPAPAEQPAPVHLSAEGVAVDFDLGGRTQRVLTDIHLKIGKGQLVALVGPSGCGKSTLLRLFAGLMKPSAGKIEVAGMSPVEAARQKRIGVAFQDATLLPWKTALDNAAFLLETADPSLSRAEVRARAETNLHLVGLAGAEGKRPSQLSGGMRQRVAIARALTLDPEVLLLDEPFGALDAITREEMGTLLLDIWQRTQKTVLLVTHAFDEAVFLASDIHVMGTGPARIIETIASDLPYPRDAQTYRDPRFAALEARLRELLVKSHKGAT</sequence>
<keyword evidence="1" id="KW-0547">Nucleotide-binding</keyword>
<organism evidence="1 2">
    <name type="scientific">Taklimakanibacter albus</name>
    <dbReference type="NCBI Taxonomy" id="2800327"/>
    <lineage>
        <taxon>Bacteria</taxon>
        <taxon>Pseudomonadati</taxon>
        <taxon>Pseudomonadota</taxon>
        <taxon>Alphaproteobacteria</taxon>
        <taxon>Hyphomicrobiales</taxon>
        <taxon>Aestuariivirgaceae</taxon>
        <taxon>Taklimakanibacter</taxon>
    </lineage>
</organism>
<dbReference type="Proteomes" id="UP000616151">
    <property type="component" value="Unassembled WGS sequence"/>
</dbReference>
<reference evidence="1" key="1">
    <citation type="submission" date="2021-01" db="EMBL/GenBank/DDBJ databases">
        <authorList>
            <person name="Sun Q."/>
        </authorList>
    </citation>
    <scope>NUCLEOTIDE SEQUENCE</scope>
    <source>
        <strain evidence="1">YIM B02566</strain>
    </source>
</reference>
<evidence type="ECO:0000313" key="2">
    <source>
        <dbReference type="Proteomes" id="UP000616151"/>
    </source>
</evidence>
<gene>
    <name evidence="1" type="ORF">JHL16_23280</name>
</gene>
<name>A0ACC5R9L1_9HYPH</name>
<evidence type="ECO:0000313" key="1">
    <source>
        <dbReference type="EMBL" id="MBK1869302.1"/>
    </source>
</evidence>